<feature type="compositionally biased region" description="Polar residues" evidence="1">
    <location>
        <begin position="124"/>
        <end position="137"/>
    </location>
</feature>
<accession>A0ABD1T7M6</accession>
<name>A0ABD1T7M6_9LAMI</name>
<keyword evidence="3" id="KW-1185">Reference proteome</keyword>
<protein>
    <submittedName>
        <fullName evidence="2">Pyridoxal phosphate (PLP)-dependent transferase superfamily protein</fullName>
    </submittedName>
</protein>
<gene>
    <name evidence="2" type="ORF">Fot_32386</name>
</gene>
<feature type="region of interest" description="Disordered" evidence="1">
    <location>
        <begin position="102"/>
        <end position="143"/>
    </location>
</feature>
<reference evidence="3" key="1">
    <citation type="submission" date="2024-07" db="EMBL/GenBank/DDBJ databases">
        <title>Two chromosome-level genome assemblies of Korean endemic species Abeliophyllum distichum and Forsythia ovata (Oleaceae).</title>
        <authorList>
            <person name="Jang H."/>
        </authorList>
    </citation>
    <scope>NUCLEOTIDE SEQUENCE [LARGE SCALE GENOMIC DNA]</scope>
</reference>
<keyword evidence="2" id="KW-0808">Transferase</keyword>
<sequence length="143" mass="15724">MDNFPGFGEDEEVAGVAEVNSKTRLQSQLPTVFGAFTSAHVRDVFETDIEYDNSSDRDGASTIFEETKSIYIGKVMKSPVFSEDESSDNSLWIDLGQSPLGLEKAGHPRKHKAASPSPPVWFSGQKNNRRTSTNLSNALVEEI</sequence>
<proteinExistence type="predicted"/>
<evidence type="ECO:0000313" key="2">
    <source>
        <dbReference type="EMBL" id="KAL2508739.1"/>
    </source>
</evidence>
<dbReference type="GO" id="GO:0016740">
    <property type="term" value="F:transferase activity"/>
    <property type="evidence" value="ECO:0007669"/>
    <property type="project" value="UniProtKB-KW"/>
</dbReference>
<dbReference type="AlphaFoldDB" id="A0ABD1T7M6"/>
<comment type="caution">
    <text evidence="2">The sequence shown here is derived from an EMBL/GenBank/DDBJ whole genome shotgun (WGS) entry which is preliminary data.</text>
</comment>
<evidence type="ECO:0000313" key="3">
    <source>
        <dbReference type="Proteomes" id="UP001604277"/>
    </source>
</evidence>
<evidence type="ECO:0000256" key="1">
    <source>
        <dbReference type="SAM" id="MobiDB-lite"/>
    </source>
</evidence>
<organism evidence="2 3">
    <name type="scientific">Forsythia ovata</name>
    <dbReference type="NCBI Taxonomy" id="205694"/>
    <lineage>
        <taxon>Eukaryota</taxon>
        <taxon>Viridiplantae</taxon>
        <taxon>Streptophyta</taxon>
        <taxon>Embryophyta</taxon>
        <taxon>Tracheophyta</taxon>
        <taxon>Spermatophyta</taxon>
        <taxon>Magnoliopsida</taxon>
        <taxon>eudicotyledons</taxon>
        <taxon>Gunneridae</taxon>
        <taxon>Pentapetalae</taxon>
        <taxon>asterids</taxon>
        <taxon>lamiids</taxon>
        <taxon>Lamiales</taxon>
        <taxon>Oleaceae</taxon>
        <taxon>Forsythieae</taxon>
        <taxon>Forsythia</taxon>
    </lineage>
</organism>
<dbReference type="EMBL" id="JBFOLJ010000009">
    <property type="protein sequence ID" value="KAL2508739.1"/>
    <property type="molecule type" value="Genomic_DNA"/>
</dbReference>
<dbReference type="Proteomes" id="UP001604277">
    <property type="component" value="Unassembled WGS sequence"/>
</dbReference>